<sequence>MRDIPTPTLHIDLLTNCCHSLQRGYELWEEGQDSNNGWLLKEAVFWIHHGIELALKQLLVQTNEFLVFSDVDNAVDKLAKLRRASPDKTVLDLFDEKDAPLSVGFKDLLPRCAIMLNLNELAENQVLQQSIEELTRYRNKIVHFSIRLDVGKVVRLLAEILNPLIRLLESRISEPFKTECLPKIKQHVRNTEVLAQIFHLPYEPDPYFTGREEVIKSMRDKLSSHGCVFLRGAAGWGKTHTAIQYAYLQRRQYKVVLWVESDSKDNFFNSIASLTTALDLPEKNHTNSQNQISAVRSWMRTNQDWLVIINNLDNAADLETVKSFIPLQQGHTLYTTRLHSELSEINVVSLPVLSIDEIAWYLLLRIQLPDLPKLSLTEAKASADWSVAFEIAQMLPDDPKQLKIFGDEVAENGLSHCLSDMKENI</sequence>
<dbReference type="Proteomes" id="UP000236724">
    <property type="component" value="Unassembled WGS sequence"/>
</dbReference>
<evidence type="ECO:0000313" key="2">
    <source>
        <dbReference type="EMBL" id="SEH06236.1"/>
    </source>
</evidence>
<dbReference type="AlphaFoldDB" id="A0A1H6FAT7"/>
<evidence type="ECO:0000259" key="1">
    <source>
        <dbReference type="Pfam" id="PF00931"/>
    </source>
</evidence>
<dbReference type="InterPro" id="IPR027417">
    <property type="entry name" value="P-loop_NTPase"/>
</dbReference>
<dbReference type="PANTHER" id="PTHR35205:SF1">
    <property type="entry name" value="ZU5 DOMAIN-CONTAINING PROTEIN"/>
    <property type="match status" value="1"/>
</dbReference>
<dbReference type="PANTHER" id="PTHR35205">
    <property type="entry name" value="NB-ARC AND TPR DOMAIN PROTEIN"/>
    <property type="match status" value="1"/>
</dbReference>
<evidence type="ECO:0000313" key="3">
    <source>
        <dbReference type="Proteomes" id="UP000236724"/>
    </source>
</evidence>
<organism evidence="2 3">
    <name type="scientific">Candidatus Venteria ishoeyi</name>
    <dbReference type="NCBI Taxonomy" id="1899563"/>
    <lineage>
        <taxon>Bacteria</taxon>
        <taxon>Pseudomonadati</taxon>
        <taxon>Pseudomonadota</taxon>
        <taxon>Gammaproteobacteria</taxon>
        <taxon>Thiotrichales</taxon>
        <taxon>Thiotrichaceae</taxon>
        <taxon>Venteria</taxon>
    </lineage>
</organism>
<dbReference type="OrthoDB" id="9758243at2"/>
<name>A0A1H6FAT7_9GAMM</name>
<dbReference type="SUPFAM" id="SSF52540">
    <property type="entry name" value="P-loop containing nucleoside triphosphate hydrolases"/>
    <property type="match status" value="1"/>
</dbReference>
<dbReference type="InterPro" id="IPR002182">
    <property type="entry name" value="NB-ARC"/>
</dbReference>
<dbReference type="Gene3D" id="3.40.50.300">
    <property type="entry name" value="P-loop containing nucleotide triphosphate hydrolases"/>
    <property type="match status" value="1"/>
</dbReference>
<keyword evidence="3" id="KW-1185">Reference proteome</keyword>
<feature type="domain" description="NB-ARC" evidence="1">
    <location>
        <begin position="214"/>
        <end position="340"/>
    </location>
</feature>
<dbReference type="Pfam" id="PF00931">
    <property type="entry name" value="NB-ARC"/>
    <property type="match status" value="1"/>
</dbReference>
<reference evidence="2 3" key="1">
    <citation type="submission" date="2016-10" db="EMBL/GenBank/DDBJ databases">
        <authorList>
            <person name="de Groot N.N."/>
        </authorList>
    </citation>
    <scope>NUCLEOTIDE SEQUENCE [LARGE SCALE GENOMIC DNA]</scope>
    <source>
        <strain evidence="2">MBHS1</strain>
    </source>
</reference>
<dbReference type="EMBL" id="FMSV02000442">
    <property type="protein sequence ID" value="SEH06236.1"/>
    <property type="molecule type" value="Genomic_DNA"/>
</dbReference>
<accession>A0A1H6FAT7</accession>
<protein>
    <submittedName>
        <fullName evidence="2">NB-ARC domain protein</fullName>
    </submittedName>
</protein>
<dbReference type="RefSeq" id="WP_103920058.1">
    <property type="nucleotide sequence ID" value="NZ_FMSV02000442.1"/>
</dbReference>
<proteinExistence type="predicted"/>
<gene>
    <name evidence="2" type="ORF">MBHS_02091</name>
</gene>